<keyword evidence="1" id="KW-0472">Membrane</keyword>
<dbReference type="PANTHER" id="PTHR30336">
    <property type="entry name" value="INNER MEMBRANE PROTEIN, PROBABLE PERMEASE"/>
    <property type="match status" value="1"/>
</dbReference>
<dbReference type="Gene3D" id="3.40.50.620">
    <property type="entry name" value="HUPs"/>
    <property type="match status" value="1"/>
</dbReference>
<dbReference type="CDD" id="cd06259">
    <property type="entry name" value="YdcF-like"/>
    <property type="match status" value="1"/>
</dbReference>
<evidence type="ECO:0000256" key="1">
    <source>
        <dbReference type="SAM" id="Phobius"/>
    </source>
</evidence>
<dbReference type="GO" id="GO:0043164">
    <property type="term" value="P:Gram-negative-bacterium-type cell wall biogenesis"/>
    <property type="evidence" value="ECO:0007669"/>
    <property type="project" value="TreeGrafter"/>
</dbReference>
<dbReference type="OrthoDB" id="9809813at2"/>
<accession>A0A3A3G446</accession>
<dbReference type="EMBL" id="QYUQ01000002">
    <property type="protein sequence ID" value="RJG02701.1"/>
    <property type="molecule type" value="Genomic_DNA"/>
</dbReference>
<feature type="domain" description="DUF218" evidence="2">
    <location>
        <begin position="82"/>
        <end position="245"/>
    </location>
</feature>
<gene>
    <name evidence="3" type="ORF">D3878_14875</name>
</gene>
<dbReference type="Pfam" id="PF02698">
    <property type="entry name" value="DUF218"/>
    <property type="match status" value="1"/>
</dbReference>
<keyword evidence="1" id="KW-1133">Transmembrane helix</keyword>
<feature type="transmembrane region" description="Helical" evidence="1">
    <location>
        <begin position="6"/>
        <end position="32"/>
    </location>
</feature>
<organism evidence="3 4">
    <name type="scientific">Noviherbaspirillum sedimenti</name>
    <dbReference type="NCBI Taxonomy" id="2320865"/>
    <lineage>
        <taxon>Bacteria</taxon>
        <taxon>Pseudomonadati</taxon>
        <taxon>Pseudomonadota</taxon>
        <taxon>Betaproteobacteria</taxon>
        <taxon>Burkholderiales</taxon>
        <taxon>Oxalobacteraceae</taxon>
        <taxon>Noviherbaspirillum</taxon>
    </lineage>
</organism>
<dbReference type="GO" id="GO:0000270">
    <property type="term" value="P:peptidoglycan metabolic process"/>
    <property type="evidence" value="ECO:0007669"/>
    <property type="project" value="TreeGrafter"/>
</dbReference>
<reference evidence="4" key="1">
    <citation type="submission" date="2018-09" db="EMBL/GenBank/DDBJ databases">
        <authorList>
            <person name="Zhu H."/>
        </authorList>
    </citation>
    <scope>NUCLEOTIDE SEQUENCE [LARGE SCALE GENOMIC DNA]</scope>
    <source>
        <strain evidence="4">K1S02-23</strain>
    </source>
</reference>
<protein>
    <submittedName>
        <fullName evidence="3">YdcF family protein</fullName>
    </submittedName>
</protein>
<dbReference type="GO" id="GO:0005886">
    <property type="term" value="C:plasma membrane"/>
    <property type="evidence" value="ECO:0007669"/>
    <property type="project" value="TreeGrafter"/>
</dbReference>
<dbReference type="InterPro" id="IPR051599">
    <property type="entry name" value="Cell_Envelope_Assoc"/>
</dbReference>
<dbReference type="InterPro" id="IPR014729">
    <property type="entry name" value="Rossmann-like_a/b/a_fold"/>
</dbReference>
<evidence type="ECO:0000259" key="2">
    <source>
        <dbReference type="Pfam" id="PF02698"/>
    </source>
</evidence>
<proteinExistence type="predicted"/>
<name>A0A3A3G446_9BURK</name>
<feature type="transmembrane region" description="Helical" evidence="1">
    <location>
        <begin position="39"/>
        <end position="59"/>
    </location>
</feature>
<dbReference type="AlphaFoldDB" id="A0A3A3G446"/>
<dbReference type="PANTHER" id="PTHR30336:SF4">
    <property type="entry name" value="ENVELOPE BIOGENESIS FACTOR ELYC"/>
    <property type="match status" value="1"/>
</dbReference>
<keyword evidence="1" id="KW-0812">Transmembrane</keyword>
<evidence type="ECO:0000313" key="4">
    <source>
        <dbReference type="Proteomes" id="UP000266327"/>
    </source>
</evidence>
<keyword evidence="4" id="KW-1185">Reference proteome</keyword>
<sequence length="263" mass="28412">MSASWIFNTVVGTVLLPPFNLILLAAIGLLVARKRPRSGLALSALALLLLTALSTGIVARELARPLESQNPPLRSARGLEAEAIVVLGGGRLAQAPEYGGVDVPKLTTLGRLRYGAYVQRASGLPLLVSGGSPDGTAEGEAVLMARVLRDELGVPVRWVEDASDNTAQNAQFSARILRAAGVRKIVLVTDALHMPRARRAFEQHGMTVLAAPTVFASHKSTSFNSWLPNIQALDLSYYALHEWLGLLWYQLHDQQPPVFKREA</sequence>
<comment type="caution">
    <text evidence="3">The sequence shown here is derived from an EMBL/GenBank/DDBJ whole genome shotgun (WGS) entry which is preliminary data.</text>
</comment>
<dbReference type="RefSeq" id="WP_119786203.1">
    <property type="nucleotide sequence ID" value="NZ_QYUQ01000002.1"/>
</dbReference>
<dbReference type="Proteomes" id="UP000266327">
    <property type="component" value="Unassembled WGS sequence"/>
</dbReference>
<evidence type="ECO:0000313" key="3">
    <source>
        <dbReference type="EMBL" id="RJG02701.1"/>
    </source>
</evidence>
<dbReference type="InterPro" id="IPR003848">
    <property type="entry name" value="DUF218"/>
</dbReference>